<organism evidence="2 3">
    <name type="scientific">Russula ochroleuca</name>
    <dbReference type="NCBI Taxonomy" id="152965"/>
    <lineage>
        <taxon>Eukaryota</taxon>
        <taxon>Fungi</taxon>
        <taxon>Dikarya</taxon>
        <taxon>Basidiomycota</taxon>
        <taxon>Agaricomycotina</taxon>
        <taxon>Agaricomycetes</taxon>
        <taxon>Russulales</taxon>
        <taxon>Russulaceae</taxon>
        <taxon>Russula</taxon>
    </lineage>
</organism>
<dbReference type="Proteomes" id="UP000759537">
    <property type="component" value="Unassembled WGS sequence"/>
</dbReference>
<comment type="caution">
    <text evidence="2">The sequence shown here is derived from an EMBL/GenBank/DDBJ whole genome shotgun (WGS) entry which is preliminary data.</text>
</comment>
<reference evidence="2" key="2">
    <citation type="journal article" date="2020" name="Nat. Commun.">
        <title>Large-scale genome sequencing of mycorrhizal fungi provides insights into the early evolution of symbiotic traits.</title>
        <authorList>
            <person name="Miyauchi S."/>
            <person name="Kiss E."/>
            <person name="Kuo A."/>
            <person name="Drula E."/>
            <person name="Kohler A."/>
            <person name="Sanchez-Garcia M."/>
            <person name="Morin E."/>
            <person name="Andreopoulos B."/>
            <person name="Barry K.W."/>
            <person name="Bonito G."/>
            <person name="Buee M."/>
            <person name="Carver A."/>
            <person name="Chen C."/>
            <person name="Cichocki N."/>
            <person name="Clum A."/>
            <person name="Culley D."/>
            <person name="Crous P.W."/>
            <person name="Fauchery L."/>
            <person name="Girlanda M."/>
            <person name="Hayes R.D."/>
            <person name="Keri Z."/>
            <person name="LaButti K."/>
            <person name="Lipzen A."/>
            <person name="Lombard V."/>
            <person name="Magnuson J."/>
            <person name="Maillard F."/>
            <person name="Murat C."/>
            <person name="Nolan M."/>
            <person name="Ohm R.A."/>
            <person name="Pangilinan J."/>
            <person name="Pereira M.F."/>
            <person name="Perotto S."/>
            <person name="Peter M."/>
            <person name="Pfister S."/>
            <person name="Riley R."/>
            <person name="Sitrit Y."/>
            <person name="Stielow J.B."/>
            <person name="Szollosi G."/>
            <person name="Zifcakova L."/>
            <person name="Stursova M."/>
            <person name="Spatafora J.W."/>
            <person name="Tedersoo L."/>
            <person name="Vaario L.M."/>
            <person name="Yamada A."/>
            <person name="Yan M."/>
            <person name="Wang P."/>
            <person name="Xu J."/>
            <person name="Bruns T."/>
            <person name="Baldrian P."/>
            <person name="Vilgalys R."/>
            <person name="Dunand C."/>
            <person name="Henrissat B."/>
            <person name="Grigoriev I.V."/>
            <person name="Hibbett D."/>
            <person name="Nagy L.G."/>
            <person name="Martin F.M."/>
        </authorList>
    </citation>
    <scope>NUCLEOTIDE SEQUENCE</scope>
    <source>
        <strain evidence="2">Prilba</strain>
    </source>
</reference>
<dbReference type="EMBL" id="WHVB01000022">
    <property type="protein sequence ID" value="KAF8471559.1"/>
    <property type="molecule type" value="Genomic_DNA"/>
</dbReference>
<evidence type="ECO:0000256" key="1">
    <source>
        <dbReference type="SAM" id="MobiDB-lite"/>
    </source>
</evidence>
<feature type="region of interest" description="Disordered" evidence="1">
    <location>
        <begin position="279"/>
        <end position="322"/>
    </location>
</feature>
<name>A0A9P5MPJ8_9AGAM</name>
<gene>
    <name evidence="2" type="ORF">DFH94DRAFT_696417</name>
</gene>
<reference evidence="2" key="1">
    <citation type="submission" date="2019-10" db="EMBL/GenBank/DDBJ databases">
        <authorList>
            <consortium name="DOE Joint Genome Institute"/>
            <person name="Kuo A."/>
            <person name="Miyauchi S."/>
            <person name="Kiss E."/>
            <person name="Drula E."/>
            <person name="Kohler A."/>
            <person name="Sanchez-Garcia M."/>
            <person name="Andreopoulos B."/>
            <person name="Barry K.W."/>
            <person name="Bonito G."/>
            <person name="Buee M."/>
            <person name="Carver A."/>
            <person name="Chen C."/>
            <person name="Cichocki N."/>
            <person name="Clum A."/>
            <person name="Culley D."/>
            <person name="Crous P.W."/>
            <person name="Fauchery L."/>
            <person name="Girlanda M."/>
            <person name="Hayes R."/>
            <person name="Keri Z."/>
            <person name="LaButti K."/>
            <person name="Lipzen A."/>
            <person name="Lombard V."/>
            <person name="Magnuson J."/>
            <person name="Maillard F."/>
            <person name="Morin E."/>
            <person name="Murat C."/>
            <person name="Nolan M."/>
            <person name="Ohm R."/>
            <person name="Pangilinan J."/>
            <person name="Pereira M."/>
            <person name="Perotto S."/>
            <person name="Peter M."/>
            <person name="Riley R."/>
            <person name="Sitrit Y."/>
            <person name="Stielow B."/>
            <person name="Szollosi G."/>
            <person name="Zifcakova L."/>
            <person name="Stursova M."/>
            <person name="Spatafora J.W."/>
            <person name="Tedersoo L."/>
            <person name="Vaario L.-M."/>
            <person name="Yamada A."/>
            <person name="Yan M."/>
            <person name="Wang P."/>
            <person name="Xu J."/>
            <person name="Bruns T."/>
            <person name="Baldrian P."/>
            <person name="Vilgalys R."/>
            <person name="Henrissat B."/>
            <person name="Grigoriev I.V."/>
            <person name="Hibbett D."/>
            <person name="Nagy L.G."/>
            <person name="Martin F.M."/>
        </authorList>
    </citation>
    <scope>NUCLEOTIDE SEQUENCE</scope>
    <source>
        <strain evidence="2">Prilba</strain>
    </source>
</reference>
<protein>
    <submittedName>
        <fullName evidence="2">Uncharacterized protein</fullName>
    </submittedName>
</protein>
<dbReference type="AlphaFoldDB" id="A0A9P5MPJ8"/>
<evidence type="ECO:0000313" key="3">
    <source>
        <dbReference type="Proteomes" id="UP000759537"/>
    </source>
</evidence>
<feature type="compositionally biased region" description="Pro residues" evidence="1">
    <location>
        <begin position="285"/>
        <end position="303"/>
    </location>
</feature>
<accession>A0A9P5MPJ8</accession>
<feature type="region of interest" description="Disordered" evidence="1">
    <location>
        <begin position="31"/>
        <end position="54"/>
    </location>
</feature>
<sequence>MYDIQTLFSVPEGFRSKGIVTTLRAFGDKTNAMPTRRSAGKPVRADFTPPPRFASRKASATVALTSTTALRTWKPLPTMTLDYSQREENVIPFPSAPAGEQPPTPVVLKRPLPVEARRRRSGALVPASARASTAAPVRPVAKRPRKSKRVLADLQFMASVHRSIIALHVETQNTRNTTLDTGVDLMDVEGEAVGRGTAVARAGEELHGLDQQLVARLAQRLHMGGFASPLMDACPAMENDQQLQLHVPQEGTRAPPPSPEMDSGVYAMDVNPDPLPVSLMSPCAPRTPPVSTMPPPPLPPPTPLRNSPRPSSPPGLVSPRVRSEVPVEKRIYTMAQLVAAHAMRLHDRGNARTPSILPRAPRSCSPLCQSVVP</sequence>
<evidence type="ECO:0000313" key="2">
    <source>
        <dbReference type="EMBL" id="KAF8471559.1"/>
    </source>
</evidence>
<keyword evidence="3" id="KW-1185">Reference proteome</keyword>
<proteinExistence type="predicted"/>
<dbReference type="OrthoDB" id="3228154at2759"/>